<dbReference type="InterPro" id="IPR035909">
    <property type="entry name" value="CheB_C"/>
</dbReference>
<dbReference type="NCBIfam" id="NF001965">
    <property type="entry name" value="PRK00742.1"/>
    <property type="match status" value="1"/>
</dbReference>
<dbReference type="InterPro" id="IPR000673">
    <property type="entry name" value="Sig_transdc_resp-reg_Me-estase"/>
</dbReference>
<dbReference type="EC" id="3.5.1.44" evidence="5"/>
<evidence type="ECO:0000256" key="1">
    <source>
        <dbReference type="ARBA" id="ARBA00022490"/>
    </source>
</evidence>
<dbReference type="GO" id="GO:0000156">
    <property type="term" value="F:phosphorelay response regulator activity"/>
    <property type="evidence" value="ECO:0007669"/>
    <property type="project" value="InterPro"/>
</dbReference>
<dbReference type="PROSITE" id="PS50110">
    <property type="entry name" value="RESPONSE_REGULATORY"/>
    <property type="match status" value="1"/>
</dbReference>
<feature type="active site" evidence="5 6">
    <location>
        <position position="187"/>
    </location>
</feature>
<dbReference type="InterPro" id="IPR008248">
    <property type="entry name" value="CheB-like"/>
</dbReference>
<sequence length="334" mass="36555">MNILVVDDSAFMRKVVTDIVEEQTDLHVADTARNGKQAVEMINQNNYDLVLMDIEMPTMNGLEALKIIRRTNDVPVIILSALSKKENTIEALAKGATDFIEKPNNLLNLENSWLEEFLTKIRGINSGIRSDPASGVNPFVSKRKVENDFSTLRAVVIGASTGGPKTLLKIIQSLNTTTRIPILIVQHMPKGFTTSFAERLNMGSKSEVVEAKDGMKIESKIYIAPGDFHMVVRNGKISLNQGPKQNGTRPAVDNLFISAADTYKSQLAGIILTGMGKDGTIGMSRIKNFGGYTVSQDEQSSVIFGMPRSVIEAGVVDEVLSLDEISQRLQQMIG</sequence>
<dbReference type="InterPro" id="IPR011006">
    <property type="entry name" value="CheY-like_superfamily"/>
</dbReference>
<reference evidence="10" key="1">
    <citation type="journal article" date="2014" name="Appl. Environ. Microbiol.">
        <title>Detection and genomic characterization of motility in Lactobacillus curvatus: confirmation of motility in a species outside the Lactobacillus salivarius clade.</title>
        <authorList>
            <person name="Cousin F.J."/>
            <person name="Lynch S.M."/>
            <person name="Harris H.M."/>
            <person name="McCann A."/>
            <person name="Lynch D.B."/>
            <person name="Neville B.A."/>
            <person name="Irisawa T."/>
            <person name="Okada S."/>
            <person name="Endo A."/>
            <person name="O'Toole P.W."/>
        </authorList>
    </citation>
    <scope>NUCLEOTIDE SEQUENCE</scope>
    <source>
        <strain evidence="10">DSM 21116</strain>
    </source>
</reference>
<keyword evidence="3 5" id="KW-0378">Hydrolase</keyword>
<dbReference type="SUPFAM" id="SSF52172">
    <property type="entry name" value="CheY-like"/>
    <property type="match status" value="1"/>
</dbReference>
<feature type="active site" evidence="5 6">
    <location>
        <position position="160"/>
    </location>
</feature>
<comment type="catalytic activity">
    <reaction evidence="5">
        <text>L-glutaminyl-[protein] + H2O = L-glutamyl-[protein] + NH4(+)</text>
        <dbReference type="Rhea" id="RHEA:16441"/>
        <dbReference type="Rhea" id="RHEA-COMP:10207"/>
        <dbReference type="Rhea" id="RHEA-COMP:10208"/>
        <dbReference type="ChEBI" id="CHEBI:15377"/>
        <dbReference type="ChEBI" id="CHEBI:28938"/>
        <dbReference type="ChEBI" id="CHEBI:29973"/>
        <dbReference type="ChEBI" id="CHEBI:30011"/>
        <dbReference type="EC" id="3.5.1.44"/>
    </reaction>
</comment>
<proteinExistence type="inferred from homology"/>
<feature type="modified residue" description="4-aspartylphosphate" evidence="5 7">
    <location>
        <position position="53"/>
    </location>
</feature>
<gene>
    <name evidence="5 10" type="primary">cheB</name>
</gene>
<dbReference type="PIRSF" id="PIRSF000876">
    <property type="entry name" value="RR_chemtxs_CheB"/>
    <property type="match status" value="1"/>
</dbReference>
<evidence type="ECO:0000259" key="9">
    <source>
        <dbReference type="PROSITE" id="PS50122"/>
    </source>
</evidence>
<comment type="subcellular location">
    <subcellularLocation>
        <location evidence="5">Cytoplasm</location>
    </subcellularLocation>
</comment>
<protein>
    <recommendedName>
        <fullName evidence="5">Protein-glutamate methylesterase/protein-glutamine glutaminase</fullName>
        <ecNumber evidence="5">3.1.1.61</ecNumber>
        <ecNumber evidence="5">3.5.1.44</ecNumber>
    </recommendedName>
</protein>
<dbReference type="HAMAP" id="MF_00099">
    <property type="entry name" value="CheB_chemtxs"/>
    <property type="match status" value="1"/>
</dbReference>
<comment type="catalytic activity">
    <reaction evidence="4 5">
        <text>[protein]-L-glutamate 5-O-methyl ester + H2O = L-glutamyl-[protein] + methanol + H(+)</text>
        <dbReference type="Rhea" id="RHEA:23236"/>
        <dbReference type="Rhea" id="RHEA-COMP:10208"/>
        <dbReference type="Rhea" id="RHEA-COMP:10311"/>
        <dbReference type="ChEBI" id="CHEBI:15377"/>
        <dbReference type="ChEBI" id="CHEBI:15378"/>
        <dbReference type="ChEBI" id="CHEBI:17790"/>
        <dbReference type="ChEBI" id="CHEBI:29973"/>
        <dbReference type="ChEBI" id="CHEBI:82795"/>
        <dbReference type="EC" id="3.1.1.61"/>
    </reaction>
</comment>
<dbReference type="SUPFAM" id="SSF52738">
    <property type="entry name" value="Methylesterase CheB, C-terminal domain"/>
    <property type="match status" value="1"/>
</dbReference>
<dbReference type="GO" id="GO:0005737">
    <property type="term" value="C:cytoplasm"/>
    <property type="evidence" value="ECO:0007669"/>
    <property type="project" value="UniProtKB-SubCell"/>
</dbReference>
<evidence type="ECO:0000256" key="4">
    <source>
        <dbReference type="ARBA" id="ARBA00048267"/>
    </source>
</evidence>
<name>A0A0A7RF07_9LACO</name>
<dbReference type="PANTHER" id="PTHR42872">
    <property type="entry name" value="PROTEIN-GLUTAMATE METHYLESTERASE/PROTEIN-GLUTAMINE GLUTAMINASE"/>
    <property type="match status" value="1"/>
</dbReference>
<evidence type="ECO:0000256" key="5">
    <source>
        <dbReference type="HAMAP-Rule" id="MF_00099"/>
    </source>
</evidence>
<dbReference type="GO" id="GO:0006935">
    <property type="term" value="P:chemotaxis"/>
    <property type="evidence" value="ECO:0007669"/>
    <property type="project" value="UniProtKB-UniRule"/>
</dbReference>
<dbReference type="EC" id="3.1.1.61" evidence="5"/>
<keyword evidence="5 7" id="KW-0597">Phosphoprotein</keyword>
<dbReference type="Pfam" id="PF00072">
    <property type="entry name" value="Response_reg"/>
    <property type="match status" value="1"/>
</dbReference>
<dbReference type="PROSITE" id="PS50122">
    <property type="entry name" value="CHEB"/>
    <property type="match status" value="1"/>
</dbReference>
<dbReference type="InterPro" id="IPR001789">
    <property type="entry name" value="Sig_transdc_resp-reg_receiver"/>
</dbReference>
<comment type="similarity">
    <text evidence="5">Belongs to the CheB family.</text>
</comment>
<evidence type="ECO:0000256" key="7">
    <source>
        <dbReference type="PROSITE-ProRule" id="PRU00169"/>
    </source>
</evidence>
<dbReference type="Gene3D" id="3.40.50.180">
    <property type="entry name" value="Methylesterase CheB, C-terminal domain"/>
    <property type="match status" value="1"/>
</dbReference>
<feature type="active site" evidence="5 6">
    <location>
        <position position="278"/>
    </location>
</feature>
<dbReference type="Gene3D" id="3.40.50.2300">
    <property type="match status" value="1"/>
</dbReference>
<accession>A0A0A7RF07</accession>
<dbReference type="CDD" id="cd17541">
    <property type="entry name" value="REC_CheB-like"/>
    <property type="match status" value="1"/>
</dbReference>
<feature type="domain" description="Response regulatory" evidence="8">
    <location>
        <begin position="2"/>
        <end position="117"/>
    </location>
</feature>
<dbReference type="GO" id="GO:0050568">
    <property type="term" value="F:protein-glutamine glutaminase activity"/>
    <property type="evidence" value="ECO:0007669"/>
    <property type="project" value="UniProtKB-UniRule"/>
</dbReference>
<comment type="function">
    <text evidence="5">Involved in chemotaxis. Part of a chemotaxis signal transduction system that modulates chemotaxis in response to various stimuli. Catalyzes the demethylation of specific methylglutamate residues introduced into the chemoreceptors (methyl-accepting chemotaxis proteins or MCP) by CheR. Also mediates the irreversible deamidation of specific glutamine residues to glutamic acid.</text>
</comment>
<dbReference type="CDD" id="cd16432">
    <property type="entry name" value="CheB_Rec"/>
    <property type="match status" value="1"/>
</dbReference>
<keyword evidence="1 5" id="KW-0963">Cytoplasm</keyword>
<dbReference type="SMART" id="SM00448">
    <property type="entry name" value="REC"/>
    <property type="match status" value="1"/>
</dbReference>
<organism evidence="10">
    <name type="scientific">Liquorilactobacillus cacaonum</name>
    <dbReference type="NCBI Taxonomy" id="483012"/>
    <lineage>
        <taxon>Bacteria</taxon>
        <taxon>Bacillati</taxon>
        <taxon>Bacillota</taxon>
        <taxon>Bacilli</taxon>
        <taxon>Lactobacillales</taxon>
        <taxon>Lactobacillaceae</taxon>
        <taxon>Liquorilactobacillus</taxon>
    </lineage>
</organism>
<dbReference type="GO" id="GO:0008984">
    <property type="term" value="F:protein-glutamate methylesterase activity"/>
    <property type="evidence" value="ECO:0007669"/>
    <property type="project" value="UniProtKB-UniRule"/>
</dbReference>
<dbReference type="EMBL" id="KM886861">
    <property type="protein sequence ID" value="AJA33807.1"/>
    <property type="molecule type" value="Genomic_DNA"/>
</dbReference>
<feature type="domain" description="CheB-type methylesterase" evidence="9">
    <location>
        <begin position="148"/>
        <end position="334"/>
    </location>
</feature>
<evidence type="ECO:0000259" key="8">
    <source>
        <dbReference type="PROSITE" id="PS50110"/>
    </source>
</evidence>
<evidence type="ECO:0000256" key="2">
    <source>
        <dbReference type="ARBA" id="ARBA00022500"/>
    </source>
</evidence>
<dbReference type="AlphaFoldDB" id="A0A0A7RF07"/>
<comment type="domain">
    <text evidence="5">Contains a C-terminal catalytic domain, and an N-terminal region which modulates catalytic activity.</text>
</comment>
<dbReference type="PANTHER" id="PTHR42872:SF6">
    <property type="entry name" value="PROTEIN-GLUTAMATE METHYLESTERASE_PROTEIN-GLUTAMINE GLUTAMINASE"/>
    <property type="match status" value="1"/>
</dbReference>
<evidence type="ECO:0000256" key="3">
    <source>
        <dbReference type="ARBA" id="ARBA00022801"/>
    </source>
</evidence>
<comment type="PTM">
    <text evidence="5">Phosphorylated by CheA. Phosphorylation of the N-terminal regulatory domain activates the methylesterase activity.</text>
</comment>
<keyword evidence="2 5" id="KW-0145">Chemotaxis</keyword>
<evidence type="ECO:0000256" key="6">
    <source>
        <dbReference type="PROSITE-ProRule" id="PRU00050"/>
    </source>
</evidence>
<dbReference type="Pfam" id="PF01339">
    <property type="entry name" value="CheB_methylest"/>
    <property type="match status" value="1"/>
</dbReference>
<evidence type="ECO:0000313" key="10">
    <source>
        <dbReference type="EMBL" id="AJA33807.1"/>
    </source>
</evidence>